<dbReference type="EMBL" id="LKAM01000002">
    <property type="protein sequence ID" value="KUM50056.1"/>
    <property type="molecule type" value="Genomic_DNA"/>
</dbReference>
<keyword evidence="1" id="KW-0812">Transmembrane</keyword>
<accession>A0A101M2W3</accession>
<protein>
    <submittedName>
        <fullName evidence="2">Uncharacterized protein</fullName>
    </submittedName>
</protein>
<feature type="transmembrane region" description="Helical" evidence="1">
    <location>
        <begin position="36"/>
        <end position="55"/>
    </location>
</feature>
<evidence type="ECO:0000256" key="1">
    <source>
        <dbReference type="SAM" id="Phobius"/>
    </source>
</evidence>
<keyword evidence="2" id="KW-0496">Mitochondrion</keyword>
<reference evidence="2" key="1">
    <citation type="journal article" date="2015" name="Genome Biol. Evol.">
        <title>Organellar Genomes of White Spruce (Picea glauca): Assembly and Annotation.</title>
        <authorList>
            <person name="Jackman S.D."/>
            <person name="Warren R.L."/>
            <person name="Gibb E.A."/>
            <person name="Vandervalk B.P."/>
            <person name="Mohamadi H."/>
            <person name="Chu J."/>
            <person name="Raymond A."/>
            <person name="Pleasance S."/>
            <person name="Coope R."/>
            <person name="Wildung M.R."/>
            <person name="Ritland C.E."/>
            <person name="Bousquet J."/>
            <person name="Jones S.J."/>
            <person name="Bohlmann J."/>
            <person name="Birol I."/>
        </authorList>
    </citation>
    <scope>NUCLEOTIDE SEQUENCE [LARGE SCALE GENOMIC DNA]</scope>
    <source>
        <tissue evidence="2">Flushing bud</tissue>
    </source>
</reference>
<comment type="caution">
    <text evidence="2">The sequence shown here is derived from an EMBL/GenBank/DDBJ whole genome shotgun (WGS) entry which is preliminary data.</text>
</comment>
<evidence type="ECO:0000313" key="2">
    <source>
        <dbReference type="EMBL" id="KUM50056.1"/>
    </source>
</evidence>
<dbReference type="AlphaFoldDB" id="A0A101M2W3"/>
<proteinExistence type="predicted"/>
<keyword evidence="1" id="KW-0472">Membrane</keyword>
<sequence>MVWPFGTSLSNAYIPSVERLYKTATLAYMASVRLALIWYGPLGLTLGFATLRLLISLPSLGSVSKATRLRSACYMSLRELICISNPSLWSWYRLFQVSSDKSLQGYEVTYIRLGLLLFPE</sequence>
<organism evidence="2">
    <name type="scientific">Picea glauca</name>
    <name type="common">White spruce</name>
    <name type="synonym">Pinus glauca</name>
    <dbReference type="NCBI Taxonomy" id="3330"/>
    <lineage>
        <taxon>Eukaryota</taxon>
        <taxon>Viridiplantae</taxon>
        <taxon>Streptophyta</taxon>
        <taxon>Embryophyta</taxon>
        <taxon>Tracheophyta</taxon>
        <taxon>Spermatophyta</taxon>
        <taxon>Pinopsida</taxon>
        <taxon>Pinidae</taxon>
        <taxon>Conifers I</taxon>
        <taxon>Pinales</taxon>
        <taxon>Pinaceae</taxon>
        <taxon>Picea</taxon>
    </lineage>
</organism>
<geneLocation type="mitochondrion" evidence="2"/>
<name>A0A101M2W3_PICGL</name>
<keyword evidence="1" id="KW-1133">Transmembrane helix</keyword>
<gene>
    <name evidence="2" type="ORF">ABT39_MTgene3284</name>
</gene>